<protein>
    <recommendedName>
        <fullName evidence="7">G-protein coupled receptors family 1 profile domain-containing protein</fullName>
    </recommendedName>
</protein>
<evidence type="ECO:0000259" key="7">
    <source>
        <dbReference type="PROSITE" id="PS50262"/>
    </source>
</evidence>
<proteinExistence type="predicted"/>
<feature type="domain" description="G-protein coupled receptors family 1 profile" evidence="7">
    <location>
        <begin position="45"/>
        <end position="467"/>
    </location>
</feature>
<feature type="transmembrane region" description="Helical" evidence="6">
    <location>
        <begin position="147"/>
        <end position="167"/>
    </location>
</feature>
<dbReference type="PANTHER" id="PTHR46641:SF25">
    <property type="entry name" value="CNMAMIDE RECEPTOR-RELATED"/>
    <property type="match status" value="1"/>
</dbReference>
<keyword evidence="4 6" id="KW-0472">Membrane</keyword>
<accession>A0A2T7PP01</accession>
<keyword evidence="3 6" id="KW-1133">Transmembrane helix</keyword>
<sequence>MNYSSDSADPDSSHADDDLCHAADKVVKWMWSTIAPFIIIIGLLGNLLVIIVFERLHFRKSSTLLHMFVLAFNDSVILCLGPVRYWTKEVFQFDLATISDFGCRLNFFVLYTSLDFSAWILVSVSVERVVSVHKPLHARIWFTVNRALIRLVIIFVLLCGINMHFFFTNGLVSSFNSTSSDNNTGINTTTTATTDDSQRCDSLPEFSVFNNYYFVWIDLFFDSLFPFVLMALSNCFIVKSLRESKRNRPRTTTRRALQQHIGRGHRVEETSMSQDGFESEDQAVPQPNGHAVGEVYESGAYEQSRSSDGDDAFENEREAVTSDVRGSEGVSSSGHSAAPEQTLEDALSRGGNHIRMEADVHARNDMVLDRGGDLHTGRPTTNVRLTRQHEPLAKPVPVISWGVTRMLVLVTTIFLVTTLPNSIYYIIDTFLYDYSATCSRTNAIMNMVKVVTNLLQYSNYGINFWLYSSRSNRFRMEVKYMLGMVGSR</sequence>
<gene>
    <name evidence="8" type="ORF">C0Q70_06437</name>
</gene>
<evidence type="ECO:0000256" key="5">
    <source>
        <dbReference type="SAM" id="MobiDB-lite"/>
    </source>
</evidence>
<name>A0A2T7PP01_POMCA</name>
<organism evidence="8 9">
    <name type="scientific">Pomacea canaliculata</name>
    <name type="common">Golden apple snail</name>
    <dbReference type="NCBI Taxonomy" id="400727"/>
    <lineage>
        <taxon>Eukaryota</taxon>
        <taxon>Metazoa</taxon>
        <taxon>Spiralia</taxon>
        <taxon>Lophotrochozoa</taxon>
        <taxon>Mollusca</taxon>
        <taxon>Gastropoda</taxon>
        <taxon>Caenogastropoda</taxon>
        <taxon>Architaenioglossa</taxon>
        <taxon>Ampullarioidea</taxon>
        <taxon>Ampullariidae</taxon>
        <taxon>Pomacea</taxon>
    </lineage>
</organism>
<evidence type="ECO:0000313" key="9">
    <source>
        <dbReference type="Proteomes" id="UP000245119"/>
    </source>
</evidence>
<dbReference type="GO" id="GO:0004930">
    <property type="term" value="F:G protein-coupled receptor activity"/>
    <property type="evidence" value="ECO:0007669"/>
    <property type="project" value="InterPro"/>
</dbReference>
<evidence type="ECO:0000256" key="4">
    <source>
        <dbReference type="ARBA" id="ARBA00023136"/>
    </source>
</evidence>
<dbReference type="InterPro" id="IPR000276">
    <property type="entry name" value="GPCR_Rhodpsn"/>
</dbReference>
<comment type="subcellular location">
    <subcellularLocation>
        <location evidence="1">Membrane</location>
    </subcellularLocation>
</comment>
<dbReference type="PRINTS" id="PR00237">
    <property type="entry name" value="GPCRRHODOPSN"/>
</dbReference>
<feature type="transmembrane region" description="Helical" evidence="6">
    <location>
        <begin position="407"/>
        <end position="427"/>
    </location>
</feature>
<dbReference type="GO" id="GO:0016020">
    <property type="term" value="C:membrane"/>
    <property type="evidence" value="ECO:0007669"/>
    <property type="project" value="UniProtKB-SubCell"/>
</dbReference>
<evidence type="ECO:0000256" key="6">
    <source>
        <dbReference type="SAM" id="Phobius"/>
    </source>
</evidence>
<dbReference type="OrthoDB" id="6067700at2759"/>
<dbReference type="PROSITE" id="PS50262">
    <property type="entry name" value="G_PROTEIN_RECEP_F1_2"/>
    <property type="match status" value="1"/>
</dbReference>
<feature type="transmembrane region" description="Helical" evidence="6">
    <location>
        <begin position="65"/>
        <end position="85"/>
    </location>
</feature>
<dbReference type="EMBL" id="PZQS01000003">
    <property type="protein sequence ID" value="PVD35156.1"/>
    <property type="molecule type" value="Genomic_DNA"/>
</dbReference>
<feature type="region of interest" description="Disordered" evidence="5">
    <location>
        <begin position="247"/>
        <end position="342"/>
    </location>
</feature>
<evidence type="ECO:0000313" key="8">
    <source>
        <dbReference type="EMBL" id="PVD35156.1"/>
    </source>
</evidence>
<evidence type="ECO:0000256" key="1">
    <source>
        <dbReference type="ARBA" id="ARBA00004370"/>
    </source>
</evidence>
<comment type="caution">
    <text evidence="8">The sequence shown here is derived from an EMBL/GenBank/DDBJ whole genome shotgun (WGS) entry which is preliminary data.</text>
</comment>
<dbReference type="InterPro" id="IPR052954">
    <property type="entry name" value="GPCR-Ligand_Int"/>
</dbReference>
<dbReference type="Gene3D" id="1.20.1070.10">
    <property type="entry name" value="Rhodopsin 7-helix transmembrane proteins"/>
    <property type="match status" value="2"/>
</dbReference>
<evidence type="ECO:0000256" key="2">
    <source>
        <dbReference type="ARBA" id="ARBA00022692"/>
    </source>
</evidence>
<feature type="transmembrane region" description="Helical" evidence="6">
    <location>
        <begin position="105"/>
        <end position="126"/>
    </location>
</feature>
<dbReference type="Proteomes" id="UP000245119">
    <property type="component" value="Linkage Group LG3"/>
</dbReference>
<feature type="transmembrane region" description="Helical" evidence="6">
    <location>
        <begin position="213"/>
        <end position="238"/>
    </location>
</feature>
<keyword evidence="9" id="KW-1185">Reference proteome</keyword>
<dbReference type="CDD" id="cd00637">
    <property type="entry name" value="7tm_classA_rhodopsin-like"/>
    <property type="match status" value="1"/>
</dbReference>
<dbReference type="Pfam" id="PF00001">
    <property type="entry name" value="7tm_1"/>
    <property type="match status" value="1"/>
</dbReference>
<evidence type="ECO:0000256" key="3">
    <source>
        <dbReference type="ARBA" id="ARBA00022989"/>
    </source>
</evidence>
<dbReference type="AlphaFoldDB" id="A0A2T7PP01"/>
<keyword evidence="2 6" id="KW-0812">Transmembrane</keyword>
<feature type="transmembrane region" description="Helical" evidence="6">
    <location>
        <begin position="447"/>
        <end position="467"/>
    </location>
</feature>
<dbReference type="PANTHER" id="PTHR46641">
    <property type="entry name" value="FMRFAMIDE RECEPTOR-RELATED"/>
    <property type="match status" value="1"/>
</dbReference>
<dbReference type="InterPro" id="IPR017452">
    <property type="entry name" value="GPCR_Rhodpsn_7TM"/>
</dbReference>
<dbReference type="SUPFAM" id="SSF81321">
    <property type="entry name" value="Family A G protein-coupled receptor-like"/>
    <property type="match status" value="1"/>
</dbReference>
<feature type="transmembrane region" description="Helical" evidence="6">
    <location>
        <begin position="34"/>
        <end position="53"/>
    </location>
</feature>
<reference evidence="8 9" key="1">
    <citation type="submission" date="2018-04" db="EMBL/GenBank/DDBJ databases">
        <title>The genome of golden apple snail Pomacea canaliculata provides insight into stress tolerance and invasive adaptation.</title>
        <authorList>
            <person name="Liu C."/>
            <person name="Liu B."/>
            <person name="Ren Y."/>
            <person name="Zhang Y."/>
            <person name="Wang H."/>
            <person name="Li S."/>
            <person name="Jiang F."/>
            <person name="Yin L."/>
            <person name="Zhang G."/>
            <person name="Qian W."/>
            <person name="Fan W."/>
        </authorList>
    </citation>
    <scope>NUCLEOTIDE SEQUENCE [LARGE SCALE GENOMIC DNA]</scope>
    <source>
        <strain evidence="8">SZHN2017</strain>
        <tissue evidence="8">Muscle</tissue>
    </source>
</reference>